<gene>
    <name evidence="2" type="ORF">FPZ49_28465</name>
</gene>
<dbReference type="EMBL" id="VNJI01000052">
    <property type="protein sequence ID" value="TVY06534.1"/>
    <property type="molecule type" value="Genomic_DNA"/>
</dbReference>
<name>A0A559K325_9BACL</name>
<dbReference type="OrthoDB" id="9789133at2"/>
<protein>
    <recommendedName>
        <fullName evidence="4">Metal-dependent hydrolase</fullName>
    </recommendedName>
</protein>
<dbReference type="Pfam" id="PF13483">
    <property type="entry name" value="Lactamase_B_3"/>
    <property type="match status" value="1"/>
</dbReference>
<keyword evidence="3" id="KW-1185">Reference proteome</keyword>
<dbReference type="InterPro" id="IPR036866">
    <property type="entry name" value="RibonucZ/Hydroxyglut_hydro"/>
</dbReference>
<reference evidence="2 3" key="1">
    <citation type="submission" date="2019-07" db="EMBL/GenBank/DDBJ databases">
        <authorList>
            <person name="Kim J."/>
        </authorList>
    </citation>
    <scope>NUCLEOTIDE SEQUENCE [LARGE SCALE GENOMIC DNA]</scope>
    <source>
        <strain evidence="2 3">JC52</strain>
    </source>
</reference>
<dbReference type="AlphaFoldDB" id="A0A559K325"/>
<dbReference type="PANTHER" id="PTHR43546">
    <property type="entry name" value="UPF0173 METAL-DEPENDENT HYDROLASE MJ1163-RELATED"/>
    <property type="match status" value="1"/>
</dbReference>
<evidence type="ECO:0000313" key="3">
    <source>
        <dbReference type="Proteomes" id="UP000317036"/>
    </source>
</evidence>
<keyword evidence="1" id="KW-0378">Hydrolase</keyword>
<dbReference type="SUPFAM" id="SSF56281">
    <property type="entry name" value="Metallo-hydrolase/oxidoreductase"/>
    <property type="match status" value="1"/>
</dbReference>
<accession>A0A559K325</accession>
<dbReference type="PANTHER" id="PTHR43546:SF9">
    <property type="entry name" value="L-ASCORBATE-6-PHOSPHATE LACTONASE ULAG-RELATED"/>
    <property type="match status" value="1"/>
</dbReference>
<evidence type="ECO:0000313" key="2">
    <source>
        <dbReference type="EMBL" id="TVY06534.1"/>
    </source>
</evidence>
<sequence>MDTDSVPLIAANANNNNAKFIGPPACITRLLELEINPDRLIVIKRGESITIGNIEIKAVYAEHTDDSVGYLLSFSTLKIYITGDTEYSDQLIDIAREKPEFMMCCINGRLGCMNIADAVRLTSHIQPKVAIPMHVNMFIENTASADEYVRQVELHSGITKGFVMEHGAWYSYSRTEGFRKR</sequence>
<comment type="caution">
    <text evidence="2">The sequence shown here is derived from an EMBL/GenBank/DDBJ whole genome shotgun (WGS) entry which is preliminary data.</text>
</comment>
<dbReference type="InterPro" id="IPR050114">
    <property type="entry name" value="UPF0173_UPF0282_UlaG_hydrolase"/>
</dbReference>
<dbReference type="Proteomes" id="UP000317036">
    <property type="component" value="Unassembled WGS sequence"/>
</dbReference>
<dbReference type="GO" id="GO:0016787">
    <property type="term" value="F:hydrolase activity"/>
    <property type="evidence" value="ECO:0007669"/>
    <property type="project" value="UniProtKB-KW"/>
</dbReference>
<dbReference type="Gene3D" id="3.60.15.10">
    <property type="entry name" value="Ribonuclease Z/Hydroxyacylglutathione hydrolase-like"/>
    <property type="match status" value="1"/>
</dbReference>
<evidence type="ECO:0008006" key="4">
    <source>
        <dbReference type="Google" id="ProtNLM"/>
    </source>
</evidence>
<evidence type="ECO:0000256" key="1">
    <source>
        <dbReference type="ARBA" id="ARBA00022801"/>
    </source>
</evidence>
<organism evidence="2 3">
    <name type="scientific">Paenibacillus cremeus</name>
    <dbReference type="NCBI Taxonomy" id="2163881"/>
    <lineage>
        <taxon>Bacteria</taxon>
        <taxon>Bacillati</taxon>
        <taxon>Bacillota</taxon>
        <taxon>Bacilli</taxon>
        <taxon>Bacillales</taxon>
        <taxon>Paenibacillaceae</taxon>
        <taxon>Paenibacillus</taxon>
    </lineage>
</organism>
<proteinExistence type="predicted"/>